<evidence type="ECO:0000313" key="4">
    <source>
        <dbReference type="Proteomes" id="UP000479000"/>
    </source>
</evidence>
<name>A0A6H5G6M0_9HEMI</name>
<dbReference type="Proteomes" id="UP000479000">
    <property type="component" value="Unassembled WGS sequence"/>
</dbReference>
<evidence type="ECO:0000256" key="2">
    <source>
        <dbReference type="SAM" id="Phobius"/>
    </source>
</evidence>
<feature type="region of interest" description="Disordered" evidence="1">
    <location>
        <begin position="347"/>
        <end position="415"/>
    </location>
</feature>
<sequence length="694" mass="78255">MYLQCSFEGSHWCWRQELLQIWIPNIIIATISSHGNHSNFYSWRREASHKTDAARSSPSVWPVGLRGRSRQSNIAYDIISKKTQGQNHHSQDRKTALYPQSDSVQPMAPEEGQRAKALGIMSTMYLLTSTEECNPVPKPANQYQVRWMGHTHSCESARLRPMPNSDDALHLPAVQDQVRMTGTIPKSLQFSSGVFPPWTHHPRAVLHQELLTFPDLPPSARRRSTVTVHSDVLNVHRELRSFPERLHVPNRSQRNSSTYRRRSGEISYLHFGKTATIPMAPYVTTLNFHDISNVHVQVRNWRYEVSPLRRRYARRRAKRSSKEGRKRNATRAEVGRSWTKPLCQDWAVGRSHHPSPPPPPTAVLPPRGLLSSLPSGSHSVEEQTRRIPPPPVLNSSAEAGPLRVSYPRGPSGAVTPSTSRAFFPFSYRRPCTLTGFFEKFLPGPSRGPGFLKVALSSPPRLTPPRSPPGPLHRIHNPRDSVGQFCSANTMPAAIKTENGYNDCMLALDYAAQSKENLLNARFFFFEIGPLLLCVLLLTAYGVRRTAYGVRRTDKKFLLQILVLEPLKQNKVVKKCFSWRSSGTSSGRQTLKWLTLNSCVDWKSSTAQRPRRLLSNFIIRSVTLASDYCETERSPAVPVTPQATMVIRQGNLVPPDQRSFSGGAHFVYRSVRRILGCHESSRAQRSKSSSSPPRS</sequence>
<feature type="compositionally biased region" description="Basic residues" evidence="1">
    <location>
        <begin position="312"/>
        <end position="329"/>
    </location>
</feature>
<keyword evidence="4" id="KW-1185">Reference proteome</keyword>
<protein>
    <submittedName>
        <fullName evidence="3">Uncharacterized protein</fullName>
    </submittedName>
</protein>
<feature type="compositionally biased region" description="Low complexity" evidence="1">
    <location>
        <begin position="364"/>
        <end position="377"/>
    </location>
</feature>
<keyword evidence="2" id="KW-0472">Membrane</keyword>
<proteinExistence type="predicted"/>
<dbReference type="AlphaFoldDB" id="A0A6H5G6M0"/>
<evidence type="ECO:0000313" key="3">
    <source>
        <dbReference type="EMBL" id="CAA9997602.1"/>
    </source>
</evidence>
<organism evidence="3 4">
    <name type="scientific">Nesidiocoris tenuis</name>
    <dbReference type="NCBI Taxonomy" id="355587"/>
    <lineage>
        <taxon>Eukaryota</taxon>
        <taxon>Metazoa</taxon>
        <taxon>Ecdysozoa</taxon>
        <taxon>Arthropoda</taxon>
        <taxon>Hexapoda</taxon>
        <taxon>Insecta</taxon>
        <taxon>Pterygota</taxon>
        <taxon>Neoptera</taxon>
        <taxon>Paraneoptera</taxon>
        <taxon>Hemiptera</taxon>
        <taxon>Heteroptera</taxon>
        <taxon>Panheteroptera</taxon>
        <taxon>Cimicomorpha</taxon>
        <taxon>Miridae</taxon>
        <taxon>Dicyphina</taxon>
        <taxon>Nesidiocoris</taxon>
    </lineage>
</organism>
<keyword evidence="2" id="KW-0812">Transmembrane</keyword>
<reference evidence="3 4" key="1">
    <citation type="submission" date="2020-02" db="EMBL/GenBank/DDBJ databases">
        <authorList>
            <person name="Ferguson B K."/>
        </authorList>
    </citation>
    <scope>NUCLEOTIDE SEQUENCE [LARGE SCALE GENOMIC DNA]</scope>
</reference>
<gene>
    <name evidence="3" type="ORF">NTEN_LOCUS3896</name>
</gene>
<dbReference type="OrthoDB" id="8196297at2759"/>
<evidence type="ECO:0000256" key="1">
    <source>
        <dbReference type="SAM" id="MobiDB-lite"/>
    </source>
</evidence>
<dbReference type="EMBL" id="CADCXU010005890">
    <property type="protein sequence ID" value="CAA9997602.1"/>
    <property type="molecule type" value="Genomic_DNA"/>
</dbReference>
<accession>A0A6H5G6M0</accession>
<feature type="transmembrane region" description="Helical" evidence="2">
    <location>
        <begin position="522"/>
        <end position="542"/>
    </location>
</feature>
<feature type="region of interest" description="Disordered" evidence="1">
    <location>
        <begin position="312"/>
        <end position="335"/>
    </location>
</feature>
<keyword evidence="2" id="KW-1133">Transmembrane helix</keyword>
<feature type="region of interest" description="Disordered" evidence="1">
    <location>
        <begin position="81"/>
        <end position="107"/>
    </location>
</feature>
<feature type="compositionally biased region" description="Pro residues" evidence="1">
    <location>
        <begin position="354"/>
        <end position="363"/>
    </location>
</feature>